<organism evidence="1 2">
    <name type="scientific">Nonomuraea jiangxiensis</name>
    <dbReference type="NCBI Taxonomy" id="633440"/>
    <lineage>
        <taxon>Bacteria</taxon>
        <taxon>Bacillati</taxon>
        <taxon>Actinomycetota</taxon>
        <taxon>Actinomycetes</taxon>
        <taxon>Streptosporangiales</taxon>
        <taxon>Streptosporangiaceae</taxon>
        <taxon>Nonomuraea</taxon>
    </lineage>
</organism>
<proteinExistence type="predicted"/>
<keyword evidence="2" id="KW-1185">Reference proteome</keyword>
<dbReference type="Proteomes" id="UP000199202">
    <property type="component" value="Unassembled WGS sequence"/>
</dbReference>
<sequence length="42" mass="4553">MLRFAVRWLGKPVASPRSHPVPHSGLVPYILDRDTAEGVGGL</sequence>
<dbReference type="AlphaFoldDB" id="A0A1G9EIQ6"/>
<reference evidence="1 2" key="1">
    <citation type="submission" date="2016-10" db="EMBL/GenBank/DDBJ databases">
        <authorList>
            <person name="de Groot N.N."/>
        </authorList>
    </citation>
    <scope>NUCLEOTIDE SEQUENCE [LARGE SCALE GENOMIC DNA]</scope>
    <source>
        <strain evidence="1 2">CGMCC 4.6533</strain>
    </source>
</reference>
<gene>
    <name evidence="1" type="ORF">SAMN05421869_118176</name>
</gene>
<dbReference type="STRING" id="633440.SAMN05421869_118176"/>
<accession>A0A1G9EIQ6</accession>
<dbReference type="RefSeq" id="WP_281250064.1">
    <property type="nucleotide sequence ID" value="NZ_FNDJ01000018.1"/>
</dbReference>
<name>A0A1G9EIQ6_9ACTN</name>
<dbReference type="EMBL" id="FNDJ01000018">
    <property type="protein sequence ID" value="SDK75915.1"/>
    <property type="molecule type" value="Genomic_DNA"/>
</dbReference>
<protein>
    <submittedName>
        <fullName evidence="1">Uncharacterized protein</fullName>
    </submittedName>
</protein>
<evidence type="ECO:0000313" key="1">
    <source>
        <dbReference type="EMBL" id="SDK75915.1"/>
    </source>
</evidence>
<evidence type="ECO:0000313" key="2">
    <source>
        <dbReference type="Proteomes" id="UP000199202"/>
    </source>
</evidence>